<comment type="caution">
    <text evidence="2">The sequence shown here is derived from an EMBL/GenBank/DDBJ whole genome shotgun (WGS) entry which is preliminary data.</text>
</comment>
<evidence type="ECO:0000313" key="2">
    <source>
        <dbReference type="EMBL" id="KAI8582099.1"/>
    </source>
</evidence>
<dbReference type="RefSeq" id="XP_051447103.1">
    <property type="nucleotide sequence ID" value="XM_051587020.1"/>
</dbReference>
<dbReference type="GeneID" id="75912367"/>
<dbReference type="InterPro" id="IPR010730">
    <property type="entry name" value="HET"/>
</dbReference>
<proteinExistence type="predicted"/>
<dbReference type="Pfam" id="PF06985">
    <property type="entry name" value="HET"/>
    <property type="match status" value="1"/>
</dbReference>
<dbReference type="PANTHER" id="PTHR10622">
    <property type="entry name" value="HET DOMAIN-CONTAINING PROTEIN"/>
    <property type="match status" value="1"/>
</dbReference>
<protein>
    <recommendedName>
        <fullName evidence="1">Heterokaryon incompatibility domain-containing protein</fullName>
    </recommendedName>
</protein>
<feature type="domain" description="Heterokaryon incompatibility" evidence="1">
    <location>
        <begin position="74"/>
        <end position="153"/>
    </location>
</feature>
<evidence type="ECO:0000313" key="3">
    <source>
        <dbReference type="Proteomes" id="UP001206595"/>
    </source>
</evidence>
<reference evidence="2" key="1">
    <citation type="submission" date="2021-06" db="EMBL/GenBank/DDBJ databases">
        <authorList>
            <consortium name="DOE Joint Genome Institute"/>
            <person name="Mondo S.J."/>
            <person name="Amses K.R."/>
            <person name="Simmons D.R."/>
            <person name="Longcore J.E."/>
            <person name="Seto K."/>
            <person name="Alves G.H."/>
            <person name="Bonds A.E."/>
            <person name="Quandt C.A."/>
            <person name="Davis W.J."/>
            <person name="Chang Y."/>
            <person name="Letcher P.M."/>
            <person name="Powell M.J."/>
            <person name="Kuo A."/>
            <person name="Labutti K."/>
            <person name="Pangilinan J."/>
            <person name="Andreopoulos W."/>
            <person name="Tritt A."/>
            <person name="Riley R."/>
            <person name="Hundley H."/>
            <person name="Johnson J."/>
            <person name="Lipzen A."/>
            <person name="Barry K."/>
            <person name="Berbee M.L."/>
            <person name="Buchler N.E."/>
            <person name="Grigoriev I.V."/>
            <person name="Spatafora J.W."/>
            <person name="Stajich J.E."/>
            <person name="James T.Y."/>
        </authorList>
    </citation>
    <scope>NUCLEOTIDE SEQUENCE</scope>
    <source>
        <strain evidence="2">AG</strain>
    </source>
</reference>
<gene>
    <name evidence="2" type="ORF">K450DRAFT_229012</name>
</gene>
<dbReference type="PANTHER" id="PTHR10622:SF12">
    <property type="entry name" value="HET DOMAIN-CONTAINING PROTEIN"/>
    <property type="match status" value="1"/>
</dbReference>
<dbReference type="AlphaFoldDB" id="A0AAD5EEQ2"/>
<organism evidence="2 3">
    <name type="scientific">Umbelopsis ramanniana AG</name>
    <dbReference type="NCBI Taxonomy" id="1314678"/>
    <lineage>
        <taxon>Eukaryota</taxon>
        <taxon>Fungi</taxon>
        <taxon>Fungi incertae sedis</taxon>
        <taxon>Mucoromycota</taxon>
        <taxon>Mucoromycotina</taxon>
        <taxon>Umbelopsidomycetes</taxon>
        <taxon>Umbelopsidales</taxon>
        <taxon>Umbelopsidaceae</taxon>
        <taxon>Umbelopsis</taxon>
    </lineage>
</organism>
<dbReference type="Proteomes" id="UP001206595">
    <property type="component" value="Unassembled WGS sequence"/>
</dbReference>
<name>A0AAD5EEQ2_UMBRA</name>
<dbReference type="EMBL" id="MU620902">
    <property type="protein sequence ID" value="KAI8582099.1"/>
    <property type="molecule type" value="Genomic_DNA"/>
</dbReference>
<keyword evidence="3" id="KW-1185">Reference proteome</keyword>
<sequence>MDLLRSYSSNPWYQTGLYRNFFTEWSIRKLAAAAKAVGMDIWRYRHKQVVNRVWDLHQDKLVNDIDAREVAFITHKWGDVEVSYQDTINKKWWIGQPISGMSDKLRRISRTLRKHTQYVWMDTICIDKSNMSELDEAIRSMYKWYASCAAVVLDSDTPLSTWCKRGWCLQEGAAAGVLYGISKEGNLLTIQELANEQHHNLCTLDLHLYYRQGNAAEILARMAVRETTREEDMAYALAGIFSIHLPLAYGEGLESRERLLHQLAIRKGDLSFLSFQNTPVNSSSYLPTVHDTNYTIAVCKRASVPITVSHFGICFRVELINGQDILRSRRPDRCGRESWKIFKIFLSASGYHP</sequence>
<reference evidence="2" key="2">
    <citation type="journal article" date="2022" name="Proc. Natl. Acad. Sci. U.S.A.">
        <title>Diploid-dominant life cycles characterize the early evolution of Fungi.</title>
        <authorList>
            <person name="Amses K.R."/>
            <person name="Simmons D.R."/>
            <person name="Longcore J.E."/>
            <person name="Mondo S.J."/>
            <person name="Seto K."/>
            <person name="Jeronimo G.H."/>
            <person name="Bonds A.E."/>
            <person name="Quandt C.A."/>
            <person name="Davis W.J."/>
            <person name="Chang Y."/>
            <person name="Federici B.A."/>
            <person name="Kuo A."/>
            <person name="LaButti K."/>
            <person name="Pangilinan J."/>
            <person name="Andreopoulos W."/>
            <person name="Tritt A."/>
            <person name="Riley R."/>
            <person name="Hundley H."/>
            <person name="Johnson J."/>
            <person name="Lipzen A."/>
            <person name="Barry K."/>
            <person name="Lang B.F."/>
            <person name="Cuomo C.A."/>
            <person name="Buchler N.E."/>
            <person name="Grigoriev I.V."/>
            <person name="Spatafora J.W."/>
            <person name="Stajich J.E."/>
            <person name="James T.Y."/>
        </authorList>
    </citation>
    <scope>NUCLEOTIDE SEQUENCE</scope>
    <source>
        <strain evidence="2">AG</strain>
    </source>
</reference>
<evidence type="ECO:0000259" key="1">
    <source>
        <dbReference type="Pfam" id="PF06985"/>
    </source>
</evidence>
<accession>A0AAD5EEQ2</accession>